<keyword evidence="2" id="KW-0560">Oxidoreductase</keyword>
<dbReference type="PANTHER" id="PTHR42760">
    <property type="entry name" value="SHORT-CHAIN DEHYDROGENASES/REDUCTASES FAMILY MEMBER"/>
    <property type="match status" value="1"/>
</dbReference>
<evidence type="ECO:0000259" key="3">
    <source>
        <dbReference type="SMART" id="SM00822"/>
    </source>
</evidence>
<dbReference type="PROSITE" id="PS00061">
    <property type="entry name" value="ADH_SHORT"/>
    <property type="match status" value="1"/>
</dbReference>
<sequence length="228" mass="24225">MAERHVVITGISGGVGRHLAARAMQEGYGVTGLCRTPPADLPCETLACDVAKADQVADCFARLRHVPLWGVINAAGIASMNLAVTTPPETMRRIVEVNLLGTMYCSAQAGRLLARRKGGRIINFSSIAVALGLEGESAYVAAKAGVEGFTRAFSREMSAWGVTVNAVAPGPIPTQLTAKVPQSKLDALVERQVIRRQCALDDVWQTVRWLLDDASCMISGQCLHVGGV</sequence>
<dbReference type="InterPro" id="IPR002347">
    <property type="entry name" value="SDR_fam"/>
</dbReference>
<dbReference type="SUPFAM" id="SSF51735">
    <property type="entry name" value="NAD(P)-binding Rossmann-fold domains"/>
    <property type="match status" value="1"/>
</dbReference>
<evidence type="ECO:0000256" key="2">
    <source>
        <dbReference type="ARBA" id="ARBA00023002"/>
    </source>
</evidence>
<accession>A0A212LBR1</accession>
<dbReference type="RefSeq" id="WP_179981331.1">
    <property type="nucleotide sequence ID" value="NZ_LT608333.1"/>
</dbReference>
<dbReference type="Gene3D" id="3.40.50.720">
    <property type="entry name" value="NAD(P)-binding Rossmann-like Domain"/>
    <property type="match status" value="1"/>
</dbReference>
<evidence type="ECO:0000313" key="4">
    <source>
        <dbReference type="EMBL" id="SCM74799.1"/>
    </source>
</evidence>
<evidence type="ECO:0000256" key="1">
    <source>
        <dbReference type="ARBA" id="ARBA00006484"/>
    </source>
</evidence>
<dbReference type="PRINTS" id="PR00081">
    <property type="entry name" value="GDHRDH"/>
</dbReference>
<organism evidence="4">
    <name type="scientific">uncultured Desulfovibrio sp</name>
    <dbReference type="NCBI Taxonomy" id="167968"/>
    <lineage>
        <taxon>Bacteria</taxon>
        <taxon>Pseudomonadati</taxon>
        <taxon>Thermodesulfobacteriota</taxon>
        <taxon>Desulfovibrionia</taxon>
        <taxon>Desulfovibrionales</taxon>
        <taxon>Desulfovibrionaceae</taxon>
        <taxon>Desulfovibrio</taxon>
        <taxon>environmental samples</taxon>
    </lineage>
</organism>
<dbReference type="AlphaFoldDB" id="A0A212LBR1"/>
<proteinExistence type="inferred from homology"/>
<dbReference type="GO" id="GO:0016616">
    <property type="term" value="F:oxidoreductase activity, acting on the CH-OH group of donors, NAD or NADP as acceptor"/>
    <property type="evidence" value="ECO:0007669"/>
    <property type="project" value="TreeGrafter"/>
</dbReference>
<dbReference type="PRINTS" id="PR00080">
    <property type="entry name" value="SDRFAMILY"/>
</dbReference>
<gene>
    <name evidence="4" type="ORF">KL86DES1_22160</name>
</gene>
<name>A0A212LBR1_9BACT</name>
<dbReference type="EMBL" id="FMJC01000002">
    <property type="protein sequence ID" value="SCM74799.1"/>
    <property type="molecule type" value="Genomic_DNA"/>
</dbReference>
<dbReference type="Pfam" id="PF13561">
    <property type="entry name" value="adh_short_C2"/>
    <property type="match status" value="1"/>
</dbReference>
<dbReference type="PANTHER" id="PTHR42760:SF133">
    <property type="entry name" value="3-OXOACYL-[ACYL-CARRIER-PROTEIN] REDUCTASE"/>
    <property type="match status" value="1"/>
</dbReference>
<dbReference type="InterPro" id="IPR020904">
    <property type="entry name" value="Sc_DH/Rdtase_CS"/>
</dbReference>
<protein>
    <submittedName>
        <fullName evidence="4">3-oxoacyl-(Acyl-carrier-protein) reductase</fullName>
    </submittedName>
</protein>
<feature type="domain" description="Ketoreductase" evidence="3">
    <location>
        <begin position="4"/>
        <end position="170"/>
    </location>
</feature>
<dbReference type="SMART" id="SM00822">
    <property type="entry name" value="PKS_KR"/>
    <property type="match status" value="1"/>
</dbReference>
<reference evidence="4" key="1">
    <citation type="submission" date="2016-08" db="EMBL/GenBank/DDBJ databases">
        <authorList>
            <person name="Seilhamer J.J."/>
        </authorList>
    </citation>
    <scope>NUCLEOTIDE SEQUENCE</scope>
    <source>
        <strain evidence="4">86-1</strain>
    </source>
</reference>
<dbReference type="InterPro" id="IPR057326">
    <property type="entry name" value="KR_dom"/>
</dbReference>
<dbReference type="InterPro" id="IPR036291">
    <property type="entry name" value="NAD(P)-bd_dom_sf"/>
</dbReference>
<comment type="similarity">
    <text evidence="1">Belongs to the short-chain dehydrogenases/reductases (SDR) family.</text>
</comment>
<dbReference type="CDD" id="cd05233">
    <property type="entry name" value="SDR_c"/>
    <property type="match status" value="1"/>
</dbReference>